<evidence type="ECO:0000313" key="1">
    <source>
        <dbReference type="EMBL" id="WJZ91646.1"/>
    </source>
</evidence>
<reference evidence="1 2" key="1">
    <citation type="journal article" date="2023" name="Hortic Res">
        <title>The complete reference genome for grapevine (Vitis vinifera L.) genetics and breeding.</title>
        <authorList>
            <person name="Shi X."/>
            <person name="Cao S."/>
            <person name="Wang X."/>
            <person name="Huang S."/>
            <person name="Wang Y."/>
            <person name="Liu Z."/>
            <person name="Liu W."/>
            <person name="Leng X."/>
            <person name="Peng Y."/>
            <person name="Wang N."/>
            <person name="Wang Y."/>
            <person name="Ma Z."/>
            <person name="Xu X."/>
            <person name="Zhang F."/>
            <person name="Xue H."/>
            <person name="Zhong H."/>
            <person name="Wang Y."/>
            <person name="Zhang K."/>
            <person name="Velt A."/>
            <person name="Avia K."/>
            <person name="Holtgrawe D."/>
            <person name="Grimplet J."/>
            <person name="Matus J.T."/>
            <person name="Ware D."/>
            <person name="Wu X."/>
            <person name="Wang H."/>
            <person name="Liu C."/>
            <person name="Fang Y."/>
            <person name="Rustenholz C."/>
            <person name="Cheng Z."/>
            <person name="Xiao H."/>
            <person name="Zhou Y."/>
        </authorList>
    </citation>
    <scope>NUCLEOTIDE SEQUENCE [LARGE SCALE GENOMIC DNA]</scope>
    <source>
        <strain evidence="2">cv. Pinot noir / PN40024</strain>
        <tissue evidence="1">Leaf</tissue>
    </source>
</reference>
<gene>
    <name evidence="1" type="ORF">VitviT2T_010697</name>
</gene>
<accession>A0ABY9CAZ7</accession>
<proteinExistence type="predicted"/>
<sequence>MSLEAPLSATGLYSPLRMCIGFYACTGLWVHGHPERTVLGCAMTRALSLKPETSAVQHFTIWYQRWWSDQHQGTRT</sequence>
<protein>
    <submittedName>
        <fullName evidence="1">Uncharacterized protein</fullName>
    </submittedName>
</protein>
<organism evidence="1 2">
    <name type="scientific">Vitis vinifera</name>
    <name type="common">Grape</name>
    <dbReference type="NCBI Taxonomy" id="29760"/>
    <lineage>
        <taxon>Eukaryota</taxon>
        <taxon>Viridiplantae</taxon>
        <taxon>Streptophyta</taxon>
        <taxon>Embryophyta</taxon>
        <taxon>Tracheophyta</taxon>
        <taxon>Spermatophyta</taxon>
        <taxon>Magnoliopsida</taxon>
        <taxon>eudicotyledons</taxon>
        <taxon>Gunneridae</taxon>
        <taxon>Pentapetalae</taxon>
        <taxon>rosids</taxon>
        <taxon>Vitales</taxon>
        <taxon>Vitaceae</taxon>
        <taxon>Viteae</taxon>
        <taxon>Vitis</taxon>
    </lineage>
</organism>
<evidence type="ECO:0000313" key="2">
    <source>
        <dbReference type="Proteomes" id="UP001227230"/>
    </source>
</evidence>
<dbReference type="EMBL" id="CP126654">
    <property type="protein sequence ID" value="WJZ91646.1"/>
    <property type="molecule type" value="Genomic_DNA"/>
</dbReference>
<name>A0ABY9CAZ7_VITVI</name>
<keyword evidence="2" id="KW-1185">Reference proteome</keyword>
<dbReference type="Proteomes" id="UP001227230">
    <property type="component" value="Chromosome 7"/>
</dbReference>